<dbReference type="PRINTS" id="PR00598">
    <property type="entry name" value="HTHMARR"/>
</dbReference>
<protein>
    <recommendedName>
        <fullName evidence="3">HTH marR-type domain-containing protein</fullName>
    </recommendedName>
</protein>
<organism evidence="5 7">
    <name type="scientific">Mycobacterium montefiorense</name>
    <dbReference type="NCBI Taxonomy" id="154654"/>
    <lineage>
        <taxon>Bacteria</taxon>
        <taxon>Bacillati</taxon>
        <taxon>Actinomycetota</taxon>
        <taxon>Actinomycetes</taxon>
        <taxon>Mycobacteriales</taxon>
        <taxon>Mycobacteriaceae</taxon>
        <taxon>Mycobacterium</taxon>
        <taxon>Mycobacterium simiae complex</taxon>
    </lineage>
</organism>
<dbReference type="GO" id="GO:0006950">
    <property type="term" value="P:response to stress"/>
    <property type="evidence" value="ECO:0007669"/>
    <property type="project" value="TreeGrafter"/>
</dbReference>
<evidence type="ECO:0000256" key="1">
    <source>
        <dbReference type="ARBA" id="ARBA00004496"/>
    </source>
</evidence>
<dbReference type="EMBL" id="BFCH01000028">
    <property type="protein sequence ID" value="GBG40203.1"/>
    <property type="molecule type" value="Genomic_DNA"/>
</dbReference>
<evidence type="ECO:0000313" key="6">
    <source>
        <dbReference type="Proteomes" id="UP000245060"/>
    </source>
</evidence>
<reference evidence="4" key="1">
    <citation type="journal article" date="2018" name="Genome Announc.">
        <title>Draft Genome Sequence of Mycobacterium montefiorense Isolated from Japanese Black Salamander (Hynobius nigrescens).</title>
        <authorList>
            <person name="Fukano H."/>
            <person name="Yoshida M."/>
            <person name="Shimizu A."/>
            <person name="Iwao H."/>
            <person name="Katayama Y."/>
            <person name="Omatsu T."/>
            <person name="Mizutani T."/>
            <person name="Kurata O."/>
            <person name="Wada S."/>
            <person name="Hoshino Y."/>
        </authorList>
    </citation>
    <scope>NUCLEOTIDE SEQUENCE</scope>
    <source>
        <strain evidence="4">BS</strain>
    </source>
</reference>
<dbReference type="AlphaFoldDB" id="A0AA37PLK5"/>
<dbReference type="Gene3D" id="1.10.10.10">
    <property type="entry name" value="Winged helix-like DNA-binding domain superfamily/Winged helix DNA-binding domain"/>
    <property type="match status" value="1"/>
</dbReference>
<evidence type="ECO:0000313" key="5">
    <source>
        <dbReference type="EMBL" id="GKU71691.1"/>
    </source>
</evidence>
<keyword evidence="2" id="KW-0812">Transmembrane</keyword>
<dbReference type="InterPro" id="IPR000835">
    <property type="entry name" value="HTH_MarR-typ"/>
</dbReference>
<dbReference type="SMART" id="SM00347">
    <property type="entry name" value="HTH_MARR"/>
    <property type="match status" value="1"/>
</dbReference>
<keyword evidence="2" id="KW-1133">Transmembrane helix</keyword>
<feature type="transmembrane region" description="Helical" evidence="2">
    <location>
        <begin position="212"/>
        <end position="232"/>
    </location>
</feature>
<dbReference type="PROSITE" id="PS50995">
    <property type="entry name" value="HTH_MARR_2"/>
    <property type="match status" value="1"/>
</dbReference>
<dbReference type="Proteomes" id="UP000245060">
    <property type="component" value="Unassembled WGS sequence"/>
</dbReference>
<accession>A0AA37PLK5</accession>
<keyword evidence="6" id="KW-1185">Reference proteome</keyword>
<reference evidence="6" key="2">
    <citation type="submission" date="2018-04" db="EMBL/GenBank/DDBJ databases">
        <title>Draft genome sequence of Mycobacterium montefiorense isolated from Japanese black salamander.</title>
        <authorList>
            <person name="Fukano H."/>
            <person name="Yoshida M."/>
            <person name="Shimizu A."/>
            <person name="Iwao H."/>
            <person name="Kurata O."/>
            <person name="Katayama Y."/>
            <person name="Omatsu T."/>
            <person name="Mizutani T."/>
            <person name="Wada S."/>
            <person name="Hoshino Y."/>
        </authorList>
    </citation>
    <scope>NUCLEOTIDE SEQUENCE [LARGE SCALE GENOMIC DNA]</scope>
    <source>
        <strain evidence="6">BS</strain>
    </source>
</reference>
<dbReference type="GO" id="GO:0003700">
    <property type="term" value="F:DNA-binding transcription factor activity"/>
    <property type="evidence" value="ECO:0007669"/>
    <property type="project" value="InterPro"/>
</dbReference>
<gene>
    <name evidence="4" type="ORF">MmonteBS_45750</name>
    <name evidence="5" type="ORF">NJB18185_14670</name>
</gene>
<evidence type="ECO:0000256" key="2">
    <source>
        <dbReference type="SAM" id="Phobius"/>
    </source>
</evidence>
<dbReference type="InterPro" id="IPR035197">
    <property type="entry name" value="DUF5313"/>
</dbReference>
<dbReference type="PANTHER" id="PTHR33164">
    <property type="entry name" value="TRANSCRIPTIONAL REGULATOR, MARR FAMILY"/>
    <property type="match status" value="1"/>
</dbReference>
<dbReference type="InterPro" id="IPR036390">
    <property type="entry name" value="WH_DNA-bd_sf"/>
</dbReference>
<sequence length="305" mass="34200">MARLTAREIDPLALEHQVCFALATTNRAVLAVYRPLLEPLGLTHPQYLVMLALWDHRKTPGADQSPLSVKQIAAALQLDSATLSPMLKRLDGLGLINRAKNASDERSTDVMLTKRGIALRERALEIPPAVTARLGVELTELENLHQVLTRINAAAVAAGALQYSGVTMTAAKPSLWQRIGYAYGRRLPDSMHSWVAHDLAGEGAIRRHMIRWAIPPLFVLAPFWLLPASLYVHTEMTVPLYAWALVITFALNKVWRRHRLAVHGLDPNLVDVINRQKQARMHEDYARRYGPRPEEAEWQSNSSPF</sequence>
<evidence type="ECO:0000259" key="3">
    <source>
        <dbReference type="PROSITE" id="PS50995"/>
    </source>
</evidence>
<dbReference type="Proteomes" id="UP001139505">
    <property type="component" value="Unassembled WGS sequence"/>
</dbReference>
<dbReference type="InterPro" id="IPR036388">
    <property type="entry name" value="WH-like_DNA-bd_sf"/>
</dbReference>
<reference evidence="5" key="3">
    <citation type="journal article" date="2022" name="Microbiol. Resour. Announc.">
        <title>Draft Genome Sequences of Eight Mycobacterium montefiorense Strains Isolated from Salamanders in Captivity.</title>
        <authorList>
            <person name="Komine T."/>
            <person name="Ihara H."/>
            <person name="Fukano H."/>
            <person name="Hoshino Y."/>
            <person name="Kurata O."/>
            <person name="Wada S."/>
        </authorList>
    </citation>
    <scope>NUCLEOTIDE SEQUENCE</scope>
    <source>
        <strain evidence="5">NJB18185</strain>
    </source>
</reference>
<dbReference type="SUPFAM" id="SSF46785">
    <property type="entry name" value="Winged helix' DNA-binding domain"/>
    <property type="match status" value="1"/>
</dbReference>
<evidence type="ECO:0000313" key="7">
    <source>
        <dbReference type="Proteomes" id="UP001139505"/>
    </source>
</evidence>
<proteinExistence type="predicted"/>
<feature type="domain" description="HTH marR-type" evidence="3">
    <location>
        <begin position="15"/>
        <end position="153"/>
    </location>
</feature>
<name>A0AA37PLK5_9MYCO</name>
<dbReference type="PANTHER" id="PTHR33164:SF5">
    <property type="entry name" value="ORGANIC HYDROPEROXIDE RESISTANCE TRANSCRIPTIONAL REGULATOR"/>
    <property type="match status" value="1"/>
</dbReference>
<comment type="caution">
    <text evidence="5">The sequence shown here is derived from an EMBL/GenBank/DDBJ whole genome shotgun (WGS) entry which is preliminary data.</text>
</comment>
<dbReference type="EMBL" id="BQYH01000006">
    <property type="protein sequence ID" value="GKU71691.1"/>
    <property type="molecule type" value="Genomic_DNA"/>
</dbReference>
<evidence type="ECO:0000313" key="4">
    <source>
        <dbReference type="EMBL" id="GBG40203.1"/>
    </source>
</evidence>
<dbReference type="Pfam" id="PF17240">
    <property type="entry name" value="DUF5313"/>
    <property type="match status" value="1"/>
</dbReference>
<dbReference type="InterPro" id="IPR039422">
    <property type="entry name" value="MarR/SlyA-like"/>
</dbReference>
<comment type="subcellular location">
    <subcellularLocation>
        <location evidence="1">Cytoplasm</location>
    </subcellularLocation>
</comment>
<feature type="transmembrane region" description="Helical" evidence="2">
    <location>
        <begin position="238"/>
        <end position="255"/>
    </location>
</feature>
<reference evidence="5" key="4">
    <citation type="submission" date="2022-04" db="EMBL/GenBank/DDBJ databases">
        <authorList>
            <person name="Komine T."/>
            <person name="Fukano H."/>
            <person name="Wada S."/>
        </authorList>
    </citation>
    <scope>NUCLEOTIDE SEQUENCE</scope>
    <source>
        <strain evidence="5">NJB18185</strain>
    </source>
</reference>
<keyword evidence="2" id="KW-0472">Membrane</keyword>
<dbReference type="Pfam" id="PF01047">
    <property type="entry name" value="MarR"/>
    <property type="match status" value="1"/>
</dbReference>
<dbReference type="GO" id="GO:0005737">
    <property type="term" value="C:cytoplasm"/>
    <property type="evidence" value="ECO:0007669"/>
    <property type="project" value="UniProtKB-SubCell"/>
</dbReference>